<sequence length="62" mass="6504">MGAESRARTLDVAVSKIRKGRPVPGSGRIGGDGHACMRVRVTANRSAGGHKTGNHPVTDLRK</sequence>
<dbReference type="AlphaFoldDB" id="Q0RLV3"/>
<reference evidence="2 3" key="1">
    <citation type="journal article" date="2007" name="Genome Res.">
        <title>Genome characteristics of facultatively symbiotic Frankia sp. strains reflect host range and host plant biogeography.</title>
        <authorList>
            <person name="Normand P."/>
            <person name="Lapierre P."/>
            <person name="Tisa L.S."/>
            <person name="Gogarten J.P."/>
            <person name="Alloisio N."/>
            <person name="Bagnarol E."/>
            <person name="Bassi C.A."/>
            <person name="Berry A.M."/>
            <person name="Bickhart D.M."/>
            <person name="Choisne N."/>
            <person name="Couloux A."/>
            <person name="Cournoyer B."/>
            <person name="Cruveiller S."/>
            <person name="Daubin V."/>
            <person name="Demange N."/>
            <person name="Francino M.P."/>
            <person name="Goltsman E."/>
            <person name="Huang Y."/>
            <person name="Kopp O.R."/>
            <person name="Labarre L."/>
            <person name="Lapidus A."/>
            <person name="Lavire C."/>
            <person name="Marechal J."/>
            <person name="Martinez M."/>
            <person name="Mastronunzio J.E."/>
            <person name="Mullin B.C."/>
            <person name="Niemann J."/>
            <person name="Pujic P."/>
            <person name="Rawnsley T."/>
            <person name="Rouy Z."/>
            <person name="Schenowitz C."/>
            <person name="Sellstedt A."/>
            <person name="Tavares F."/>
            <person name="Tomkins J.P."/>
            <person name="Vallenet D."/>
            <person name="Valverde C."/>
            <person name="Wall L.G."/>
            <person name="Wang Y."/>
            <person name="Medigue C."/>
            <person name="Benson D.R."/>
        </authorList>
    </citation>
    <scope>NUCLEOTIDE SEQUENCE [LARGE SCALE GENOMIC DNA]</scope>
    <source>
        <strain evidence="3">DSM 45986 / CECT 9034 / ACN14a</strain>
    </source>
</reference>
<organism evidence="2 3">
    <name type="scientific">Frankia alni (strain DSM 45986 / CECT 9034 / ACN14a)</name>
    <dbReference type="NCBI Taxonomy" id="326424"/>
    <lineage>
        <taxon>Bacteria</taxon>
        <taxon>Bacillati</taxon>
        <taxon>Actinomycetota</taxon>
        <taxon>Actinomycetes</taxon>
        <taxon>Frankiales</taxon>
        <taxon>Frankiaceae</taxon>
        <taxon>Frankia</taxon>
    </lineage>
</organism>
<protein>
    <submittedName>
        <fullName evidence="2">Uncharacterized protein</fullName>
    </submittedName>
</protein>
<dbReference type="EMBL" id="CT573213">
    <property type="protein sequence ID" value="CAJ61501.1"/>
    <property type="molecule type" value="Genomic_DNA"/>
</dbReference>
<dbReference type="HOGENOM" id="CLU_2897598_0_0_11"/>
<evidence type="ECO:0000313" key="3">
    <source>
        <dbReference type="Proteomes" id="UP000000657"/>
    </source>
</evidence>
<evidence type="ECO:0000256" key="1">
    <source>
        <dbReference type="SAM" id="MobiDB-lite"/>
    </source>
</evidence>
<name>Q0RLV3_FRAAA</name>
<dbReference type="Proteomes" id="UP000000657">
    <property type="component" value="Chromosome"/>
</dbReference>
<gene>
    <name evidence="2" type="ordered locus">FRAAL2857</name>
</gene>
<dbReference type="KEGG" id="fal:FRAAL2857"/>
<proteinExistence type="predicted"/>
<keyword evidence="3" id="KW-1185">Reference proteome</keyword>
<feature type="region of interest" description="Disordered" evidence="1">
    <location>
        <begin position="43"/>
        <end position="62"/>
    </location>
</feature>
<accession>Q0RLV3</accession>
<evidence type="ECO:0000313" key="2">
    <source>
        <dbReference type="EMBL" id="CAJ61501.1"/>
    </source>
</evidence>
<dbReference type="STRING" id="326424.FRAAL2857"/>